<gene>
    <name evidence="1" type="ORF">GCM10022423_12700</name>
</gene>
<keyword evidence="2" id="KW-1185">Reference proteome</keyword>
<proteinExistence type="predicted"/>
<evidence type="ECO:0000313" key="2">
    <source>
        <dbReference type="Proteomes" id="UP001500748"/>
    </source>
</evidence>
<dbReference type="EMBL" id="BAABDU010000003">
    <property type="protein sequence ID" value="GAA3762616.1"/>
    <property type="molecule type" value="Genomic_DNA"/>
</dbReference>
<reference evidence="2" key="1">
    <citation type="journal article" date="2019" name="Int. J. Syst. Evol. Microbiol.">
        <title>The Global Catalogue of Microorganisms (GCM) 10K type strain sequencing project: providing services to taxonomists for standard genome sequencing and annotation.</title>
        <authorList>
            <consortium name="The Broad Institute Genomics Platform"/>
            <consortium name="The Broad Institute Genome Sequencing Center for Infectious Disease"/>
            <person name="Wu L."/>
            <person name="Ma J."/>
        </authorList>
    </citation>
    <scope>NUCLEOTIDE SEQUENCE [LARGE SCALE GENOMIC DNA]</scope>
    <source>
        <strain evidence="2">JCM 17337</strain>
    </source>
</reference>
<dbReference type="RefSeq" id="WP_345141804.1">
    <property type="nucleotide sequence ID" value="NZ_BAABDU010000003.1"/>
</dbReference>
<sequence>MIKNLILTFLILFGYSSYAQNKFALNYFYEMDDYNGQFVKIEYNLKNDSITGTAKFYRYRTLEFIKEEKIFNNAVDVASKLDLVTRIKKGIKNQDIILFDTKNAEFETWFENEKKKYKSYFLFILNGKKYYCFDILRHVSTNWSSETSSDLKNALLKWSNPRKYLARQKYEREEDSIAKINKATITKKPKLLVNTNPKAFKKIFISQLSEFENKTRVEIKLTIDNKGIRTKEIISNKGTQTKIDTIANFDVLKNELNELVTKEKIILQRPSWVRSLPAVGGTDGYIEIQMVDNILDHQDDKVEFVFSWRANNIYTEDKKLIYNTKIEKSSVEFLENLIYK</sequence>
<dbReference type="Proteomes" id="UP001500748">
    <property type="component" value="Unassembled WGS sequence"/>
</dbReference>
<organism evidence="1 2">
    <name type="scientific">Flavobacterium ginsengiterrae</name>
    <dbReference type="NCBI Taxonomy" id="871695"/>
    <lineage>
        <taxon>Bacteria</taxon>
        <taxon>Pseudomonadati</taxon>
        <taxon>Bacteroidota</taxon>
        <taxon>Flavobacteriia</taxon>
        <taxon>Flavobacteriales</taxon>
        <taxon>Flavobacteriaceae</taxon>
        <taxon>Flavobacterium</taxon>
    </lineage>
</organism>
<accession>A0ABP7GD91</accession>
<comment type="caution">
    <text evidence="1">The sequence shown here is derived from an EMBL/GenBank/DDBJ whole genome shotgun (WGS) entry which is preliminary data.</text>
</comment>
<evidence type="ECO:0008006" key="3">
    <source>
        <dbReference type="Google" id="ProtNLM"/>
    </source>
</evidence>
<name>A0ABP7GD91_9FLAO</name>
<protein>
    <recommendedName>
        <fullName evidence="3">DUF4412 domain-containing protein</fullName>
    </recommendedName>
</protein>
<evidence type="ECO:0000313" key="1">
    <source>
        <dbReference type="EMBL" id="GAA3762616.1"/>
    </source>
</evidence>